<proteinExistence type="predicted"/>
<keyword evidence="2" id="KW-1185">Reference proteome</keyword>
<evidence type="ECO:0000313" key="1">
    <source>
        <dbReference type="EMBL" id="CAL1405301.1"/>
    </source>
</evidence>
<dbReference type="EMBL" id="OZ034821">
    <property type="protein sequence ID" value="CAL1405301.1"/>
    <property type="molecule type" value="Genomic_DNA"/>
</dbReference>
<dbReference type="PANTHER" id="PTHR47481">
    <property type="match status" value="1"/>
</dbReference>
<sequence length="160" mass="18127">MIMYILAVTTKDQFLPHFKGSKSPKETWDTLSTIFTRTNEARLQRLVNELISLSQGHRPLVNTTKKLKNICAEFSKLDLDNPVSEARTRRIIFHGLRSEFKGIVIATRGLSKEPTQAELQNLLENEEILVDNISKVSIKEDEKMLLSKSKDSNSGEKALA</sequence>
<evidence type="ECO:0000313" key="2">
    <source>
        <dbReference type="Proteomes" id="UP001497516"/>
    </source>
</evidence>
<organism evidence="1 2">
    <name type="scientific">Linum trigynum</name>
    <dbReference type="NCBI Taxonomy" id="586398"/>
    <lineage>
        <taxon>Eukaryota</taxon>
        <taxon>Viridiplantae</taxon>
        <taxon>Streptophyta</taxon>
        <taxon>Embryophyta</taxon>
        <taxon>Tracheophyta</taxon>
        <taxon>Spermatophyta</taxon>
        <taxon>Magnoliopsida</taxon>
        <taxon>eudicotyledons</taxon>
        <taxon>Gunneridae</taxon>
        <taxon>Pentapetalae</taxon>
        <taxon>rosids</taxon>
        <taxon>fabids</taxon>
        <taxon>Malpighiales</taxon>
        <taxon>Linaceae</taxon>
        <taxon>Linum</taxon>
    </lineage>
</organism>
<reference evidence="1 2" key="1">
    <citation type="submission" date="2024-04" db="EMBL/GenBank/DDBJ databases">
        <authorList>
            <person name="Fracassetti M."/>
        </authorList>
    </citation>
    <scope>NUCLEOTIDE SEQUENCE [LARGE SCALE GENOMIC DNA]</scope>
</reference>
<accession>A0AAV2G451</accession>
<dbReference type="PANTHER" id="PTHR47481:SF14">
    <property type="entry name" value="RETROTRANSPOSON COPIA-LIKE N-TERMINAL DOMAIN-CONTAINING PROTEIN"/>
    <property type="match status" value="1"/>
</dbReference>
<gene>
    <name evidence="1" type="ORF">LTRI10_LOCUS45095</name>
</gene>
<dbReference type="Proteomes" id="UP001497516">
    <property type="component" value="Chromosome 8"/>
</dbReference>
<name>A0AAV2G451_9ROSI</name>
<protein>
    <recommendedName>
        <fullName evidence="3">UBN2 domain-containing protein</fullName>
    </recommendedName>
</protein>
<dbReference type="Pfam" id="PF14223">
    <property type="entry name" value="Retrotran_gag_2"/>
    <property type="match status" value="1"/>
</dbReference>
<dbReference type="AlphaFoldDB" id="A0AAV2G451"/>
<evidence type="ECO:0008006" key="3">
    <source>
        <dbReference type="Google" id="ProtNLM"/>
    </source>
</evidence>